<feature type="signal peptide" evidence="1">
    <location>
        <begin position="1"/>
        <end position="19"/>
    </location>
</feature>
<dbReference type="OrthoDB" id="5252816at2759"/>
<evidence type="ECO:0000256" key="1">
    <source>
        <dbReference type="SAM" id="SignalP"/>
    </source>
</evidence>
<dbReference type="Proteomes" id="UP000288859">
    <property type="component" value="Unassembled WGS sequence"/>
</dbReference>
<sequence>MVAISALVSAFLTVAAVQATSVTKLLVDIATAGQGAASCLSRVSFDDAPDVDVLGCILDSNGRSVNTALGQVTMAKNVPAGLEFPTTFVKVFDNVNFSGTSKEYTNVALGHSDICMTFVAPVLPWTISAPISQIFGI</sequence>
<evidence type="ECO:0008006" key="4">
    <source>
        <dbReference type="Google" id="ProtNLM"/>
    </source>
</evidence>
<gene>
    <name evidence="2" type="ORF">B0A52_00321</name>
</gene>
<evidence type="ECO:0000313" key="3">
    <source>
        <dbReference type="Proteomes" id="UP000288859"/>
    </source>
</evidence>
<dbReference type="AlphaFoldDB" id="A0A438NJP8"/>
<keyword evidence="1" id="KW-0732">Signal</keyword>
<evidence type="ECO:0000313" key="2">
    <source>
        <dbReference type="EMBL" id="RVX75964.1"/>
    </source>
</evidence>
<proteinExistence type="predicted"/>
<accession>A0A438NJP8</accession>
<protein>
    <recommendedName>
        <fullName evidence="4">Secreted protein</fullName>
    </recommendedName>
</protein>
<comment type="caution">
    <text evidence="2">The sequence shown here is derived from an EMBL/GenBank/DDBJ whole genome shotgun (WGS) entry which is preliminary data.</text>
</comment>
<dbReference type="EMBL" id="NAJM01000001">
    <property type="protein sequence ID" value="RVX75964.1"/>
    <property type="molecule type" value="Genomic_DNA"/>
</dbReference>
<reference evidence="2 3" key="1">
    <citation type="submission" date="2017-03" db="EMBL/GenBank/DDBJ databases">
        <title>Genomes of endolithic fungi from Antarctica.</title>
        <authorList>
            <person name="Coleine C."/>
            <person name="Masonjones S."/>
            <person name="Stajich J.E."/>
        </authorList>
    </citation>
    <scope>NUCLEOTIDE SEQUENCE [LARGE SCALE GENOMIC DNA]</scope>
    <source>
        <strain evidence="2 3">CCFEE 6314</strain>
    </source>
</reference>
<name>A0A438NJP8_EXOME</name>
<feature type="chain" id="PRO_5019366778" description="Secreted protein" evidence="1">
    <location>
        <begin position="20"/>
        <end position="137"/>
    </location>
</feature>
<organism evidence="2 3">
    <name type="scientific">Exophiala mesophila</name>
    <name type="common">Black yeast-like fungus</name>
    <dbReference type="NCBI Taxonomy" id="212818"/>
    <lineage>
        <taxon>Eukaryota</taxon>
        <taxon>Fungi</taxon>
        <taxon>Dikarya</taxon>
        <taxon>Ascomycota</taxon>
        <taxon>Pezizomycotina</taxon>
        <taxon>Eurotiomycetes</taxon>
        <taxon>Chaetothyriomycetidae</taxon>
        <taxon>Chaetothyriales</taxon>
        <taxon>Herpotrichiellaceae</taxon>
        <taxon>Exophiala</taxon>
    </lineage>
</organism>